<gene>
    <name evidence="3" type="ORF">DFP86_10619</name>
</gene>
<dbReference type="PANTHER" id="PTHR38104:SF1">
    <property type="entry name" value="ANTI-SIGMA-E FACTOR RSEA"/>
    <property type="match status" value="1"/>
</dbReference>
<dbReference type="InterPro" id="IPR052383">
    <property type="entry name" value="Anti-sigma-E_RseA-like"/>
</dbReference>
<feature type="domain" description="Anti sigma-E protein RseA N-terminal" evidence="2">
    <location>
        <begin position="4"/>
        <end position="74"/>
    </location>
</feature>
<evidence type="ECO:0000256" key="1">
    <source>
        <dbReference type="SAM" id="Phobius"/>
    </source>
</evidence>
<dbReference type="CDD" id="cd16328">
    <property type="entry name" value="RseA_N"/>
    <property type="match status" value="1"/>
</dbReference>
<dbReference type="GO" id="GO:0016989">
    <property type="term" value="F:sigma factor antagonist activity"/>
    <property type="evidence" value="ECO:0007669"/>
    <property type="project" value="InterPro"/>
</dbReference>
<comment type="caution">
    <text evidence="3">The sequence shown here is derived from an EMBL/GenBank/DDBJ whole genome shotgun (WGS) entry which is preliminary data.</text>
</comment>
<reference evidence="3 4" key="1">
    <citation type="submission" date="2019-03" db="EMBL/GenBank/DDBJ databases">
        <title>Genomic Encyclopedia of Type Strains, Phase III (KMG-III): the genomes of soil and plant-associated and newly described type strains.</title>
        <authorList>
            <person name="Whitman W."/>
        </authorList>
    </citation>
    <scope>NUCLEOTIDE SEQUENCE [LARGE SCALE GENOMIC DNA]</scope>
    <source>
        <strain evidence="3 4">CECT 8976</strain>
    </source>
</reference>
<keyword evidence="1" id="KW-0472">Membrane</keyword>
<accession>A0A4R7B5D4</accession>
<dbReference type="PANTHER" id="PTHR38104">
    <property type="match status" value="1"/>
</dbReference>
<sequence length="159" mass="17088">MRQRVSELMDSELGESAAAQVMTAIEADASLKQAWNDYHLIGDVMRANTHAAIDVRHEVSVRLKAEPTVLAPRRWHRVSRVRVAGAAALAASVSFAAVVAWQQLSGPQHAAVMVNAQAQQPAALQAVSGSNADAYFLAHQELTADQGLVQVAYSRRAAH</sequence>
<feature type="transmembrane region" description="Helical" evidence="1">
    <location>
        <begin position="83"/>
        <end position="101"/>
    </location>
</feature>
<dbReference type="OrthoDB" id="8561243at2"/>
<dbReference type="SUPFAM" id="SSF89069">
    <property type="entry name" value="N-terminal, cytoplasmic domain of anti-sigmaE factor RseA"/>
    <property type="match status" value="1"/>
</dbReference>
<proteinExistence type="predicted"/>
<name>A0A4R7B5D4_9NEIS</name>
<organism evidence="3 4">
    <name type="scientific">Paludibacterium purpuratum</name>
    <dbReference type="NCBI Taxonomy" id="1144873"/>
    <lineage>
        <taxon>Bacteria</taxon>
        <taxon>Pseudomonadati</taxon>
        <taxon>Pseudomonadota</taxon>
        <taxon>Betaproteobacteria</taxon>
        <taxon>Neisseriales</taxon>
        <taxon>Chromobacteriaceae</taxon>
        <taxon>Paludibacterium</taxon>
    </lineage>
</organism>
<dbReference type="Pfam" id="PF03872">
    <property type="entry name" value="RseA_N"/>
    <property type="match status" value="1"/>
</dbReference>
<keyword evidence="1" id="KW-0812">Transmembrane</keyword>
<keyword evidence="4" id="KW-1185">Reference proteome</keyword>
<dbReference type="AlphaFoldDB" id="A0A4R7B5D4"/>
<dbReference type="Gene3D" id="1.10.10.880">
    <property type="entry name" value="Anti sigma-E protein RseA, N-terminal domain"/>
    <property type="match status" value="1"/>
</dbReference>
<dbReference type="InterPro" id="IPR036147">
    <property type="entry name" value="Anti-sigma_E_RseA_N_sf"/>
</dbReference>
<dbReference type="InterPro" id="IPR005572">
    <property type="entry name" value="Anti-sigma_E_RseA_N"/>
</dbReference>
<dbReference type="RefSeq" id="WP_133680070.1">
    <property type="nucleotide sequence ID" value="NZ_SNZP01000006.1"/>
</dbReference>
<dbReference type="Proteomes" id="UP000295611">
    <property type="component" value="Unassembled WGS sequence"/>
</dbReference>
<protein>
    <submittedName>
        <fullName evidence="3">RseA-like anti sigma(E) protein</fullName>
    </submittedName>
</protein>
<evidence type="ECO:0000259" key="2">
    <source>
        <dbReference type="Pfam" id="PF03872"/>
    </source>
</evidence>
<dbReference type="EMBL" id="SNZP01000006">
    <property type="protein sequence ID" value="TDR79880.1"/>
    <property type="molecule type" value="Genomic_DNA"/>
</dbReference>
<evidence type="ECO:0000313" key="3">
    <source>
        <dbReference type="EMBL" id="TDR79880.1"/>
    </source>
</evidence>
<evidence type="ECO:0000313" key="4">
    <source>
        <dbReference type="Proteomes" id="UP000295611"/>
    </source>
</evidence>
<keyword evidence="1" id="KW-1133">Transmembrane helix</keyword>